<reference evidence="1 2" key="1">
    <citation type="submission" date="2023-03" db="EMBL/GenBank/DDBJ databases">
        <title>Bacillus Genome Sequencing.</title>
        <authorList>
            <person name="Dunlap C."/>
        </authorList>
    </citation>
    <scope>NUCLEOTIDE SEQUENCE [LARGE SCALE GENOMIC DNA]</scope>
    <source>
        <strain evidence="1 2">B-41290</strain>
    </source>
</reference>
<accession>A0AAW9NAV4</accession>
<keyword evidence="2" id="KW-1185">Reference proteome</keyword>
<protein>
    <submittedName>
        <fullName evidence="1">Uncharacterized protein</fullName>
    </submittedName>
</protein>
<comment type="caution">
    <text evidence="1">The sequence shown here is derived from an EMBL/GenBank/DDBJ whole genome shotgun (WGS) entry which is preliminary data.</text>
</comment>
<dbReference type="RefSeq" id="WP_367407667.1">
    <property type="nucleotide sequence ID" value="NZ_JARNBH010000025.1"/>
</dbReference>
<name>A0AAW9NAV4_9BACI</name>
<organism evidence="1 2">
    <name type="scientific">Peribacillus castrilensis</name>
    <dbReference type="NCBI Taxonomy" id="2897690"/>
    <lineage>
        <taxon>Bacteria</taxon>
        <taxon>Bacillati</taxon>
        <taxon>Bacillota</taxon>
        <taxon>Bacilli</taxon>
        <taxon>Bacillales</taxon>
        <taxon>Bacillaceae</taxon>
        <taxon>Peribacillus</taxon>
    </lineage>
</organism>
<dbReference type="EMBL" id="JARNBH010000025">
    <property type="protein sequence ID" value="MEC0275508.1"/>
    <property type="molecule type" value="Genomic_DNA"/>
</dbReference>
<proteinExistence type="predicted"/>
<sequence length="59" mass="6607">MKSIYVIKEAILAIASFFVQIGTICPSQGYFISRGIHMTAITHIIFAVPDLDAAIMWYE</sequence>
<dbReference type="Proteomes" id="UP001307168">
    <property type="component" value="Unassembled WGS sequence"/>
</dbReference>
<evidence type="ECO:0000313" key="1">
    <source>
        <dbReference type="EMBL" id="MEC0275508.1"/>
    </source>
</evidence>
<gene>
    <name evidence="1" type="ORF">P4706_20930</name>
</gene>
<evidence type="ECO:0000313" key="2">
    <source>
        <dbReference type="Proteomes" id="UP001307168"/>
    </source>
</evidence>
<dbReference type="AlphaFoldDB" id="A0AAW9NAV4"/>